<dbReference type="GO" id="GO:0007059">
    <property type="term" value="P:chromosome segregation"/>
    <property type="evidence" value="ECO:0007669"/>
    <property type="project" value="TreeGrafter"/>
</dbReference>
<dbReference type="InterPro" id="IPR004437">
    <property type="entry name" value="ParB/RepB/Spo0J"/>
</dbReference>
<evidence type="ECO:0000313" key="3">
    <source>
        <dbReference type="EMBL" id="TRL30825.1"/>
    </source>
</evidence>
<dbReference type="InterPro" id="IPR050336">
    <property type="entry name" value="Chromosome_partition/occlusion"/>
</dbReference>
<name>A0A549SMI3_METSR</name>
<dbReference type="InterPro" id="IPR003115">
    <property type="entry name" value="ParB_N"/>
</dbReference>
<dbReference type="Gene3D" id="3.90.1530.30">
    <property type="match status" value="1"/>
</dbReference>
<dbReference type="InterPro" id="IPR036086">
    <property type="entry name" value="ParB/Sulfiredoxin_sf"/>
</dbReference>
<dbReference type="SMART" id="SM00470">
    <property type="entry name" value="ParB"/>
    <property type="match status" value="1"/>
</dbReference>
<dbReference type="AlphaFoldDB" id="A0A549SMI3"/>
<dbReference type="GO" id="GO:0003677">
    <property type="term" value="F:DNA binding"/>
    <property type="evidence" value="ECO:0007669"/>
    <property type="project" value="InterPro"/>
</dbReference>
<dbReference type="EMBL" id="VJMF01000064">
    <property type="protein sequence ID" value="TRL30825.1"/>
    <property type="molecule type" value="Genomic_DNA"/>
</dbReference>
<proteinExistence type="inferred from homology"/>
<dbReference type="Pfam" id="PF07506">
    <property type="entry name" value="RepB"/>
    <property type="match status" value="1"/>
</dbReference>
<sequence>MSRKNIFAAVGQSKFAAANDREVKVADRPLADATERLNASASPVGSLGRVLNDARQKSLRAEEMERSVRDACAVIELNPQDIEPSFARDRMTGYSPEDLDDSFLASIRSNGQQVPVLVRPHPTQAGRYETAYGHRRIAAARILGRTVRAVVKSMSDDELVVAQGQENVERNGLSFIEKCRFAYVLESRSFTRETISGALSVHKTILSIMVSLIERLPSDVIDAIGPAPSTGRRAWSQLADRLDSTVVLDRVRNVIANPEKFAAAKSSDERFRLLLAVATEKVSAPRKQTWSRADGRSFASLAVSEAKIILSVDRHKHPEIAEVILRRLSALQAELENPENDPMKES</sequence>
<dbReference type="SUPFAM" id="SSF110849">
    <property type="entry name" value="ParB/Sulfiredoxin"/>
    <property type="match status" value="1"/>
</dbReference>
<dbReference type="Proteomes" id="UP000316781">
    <property type="component" value="Unassembled WGS sequence"/>
</dbReference>
<feature type="domain" description="ParB-like N-terminal" evidence="2">
    <location>
        <begin position="75"/>
        <end position="168"/>
    </location>
</feature>
<evidence type="ECO:0000259" key="2">
    <source>
        <dbReference type="SMART" id="SM00470"/>
    </source>
</evidence>
<comment type="similarity">
    <text evidence="1">Belongs to the ParB family.</text>
</comment>
<dbReference type="CDD" id="cd16405">
    <property type="entry name" value="RepB_like_N"/>
    <property type="match status" value="1"/>
</dbReference>
<dbReference type="RefSeq" id="WP_142863733.1">
    <property type="nucleotide sequence ID" value="NZ_VJMF01000064.1"/>
</dbReference>
<reference evidence="3 4" key="1">
    <citation type="submission" date="2019-07" db="EMBL/GenBank/DDBJ databases">
        <title>Ln-dependent methylotrophs.</title>
        <authorList>
            <person name="Tani A."/>
        </authorList>
    </citation>
    <scope>NUCLEOTIDE SEQUENCE [LARGE SCALE GENOMIC DNA]</scope>
    <source>
        <strain evidence="3 4">SM89A</strain>
    </source>
</reference>
<evidence type="ECO:0000256" key="1">
    <source>
        <dbReference type="ARBA" id="ARBA00006295"/>
    </source>
</evidence>
<comment type="caution">
    <text evidence="3">The sequence shown here is derived from an EMBL/GenBank/DDBJ whole genome shotgun (WGS) entry which is preliminary data.</text>
</comment>
<dbReference type="PANTHER" id="PTHR33375:SF1">
    <property type="entry name" value="CHROMOSOME-PARTITIONING PROTEIN PARB-RELATED"/>
    <property type="match status" value="1"/>
</dbReference>
<accession>A0A549SMI3</accession>
<dbReference type="InterPro" id="IPR037972">
    <property type="entry name" value="RepB_N"/>
</dbReference>
<dbReference type="NCBIfam" id="TIGR03454">
    <property type="entry name" value="partition_RepB"/>
    <property type="match status" value="1"/>
</dbReference>
<protein>
    <submittedName>
        <fullName evidence="3">Plasmid partitioning protein RepB</fullName>
    </submittedName>
</protein>
<dbReference type="InterPro" id="IPR017819">
    <property type="entry name" value="Plasmid_partition_RepB"/>
</dbReference>
<dbReference type="PANTHER" id="PTHR33375">
    <property type="entry name" value="CHROMOSOME-PARTITIONING PROTEIN PARB-RELATED"/>
    <property type="match status" value="1"/>
</dbReference>
<dbReference type="Pfam" id="PF02195">
    <property type="entry name" value="ParB_N"/>
    <property type="match status" value="1"/>
</dbReference>
<dbReference type="NCBIfam" id="TIGR00180">
    <property type="entry name" value="parB_part"/>
    <property type="match status" value="1"/>
</dbReference>
<dbReference type="GO" id="GO:0005694">
    <property type="term" value="C:chromosome"/>
    <property type="evidence" value="ECO:0007669"/>
    <property type="project" value="TreeGrafter"/>
</dbReference>
<organism evidence="3 4">
    <name type="scientific">Methylosinus sporium</name>
    <dbReference type="NCBI Taxonomy" id="428"/>
    <lineage>
        <taxon>Bacteria</taxon>
        <taxon>Pseudomonadati</taxon>
        <taxon>Pseudomonadota</taxon>
        <taxon>Alphaproteobacteria</taxon>
        <taxon>Hyphomicrobiales</taxon>
        <taxon>Methylocystaceae</taxon>
        <taxon>Methylosinus</taxon>
    </lineage>
</organism>
<gene>
    <name evidence="3" type="primary">repB</name>
    <name evidence="3" type="ORF">FM996_15295</name>
</gene>
<dbReference type="InterPro" id="IPR011111">
    <property type="entry name" value="Plasmid_RepB"/>
</dbReference>
<evidence type="ECO:0000313" key="4">
    <source>
        <dbReference type="Proteomes" id="UP000316781"/>
    </source>
</evidence>